<dbReference type="KEGG" id="pai:PAE0213"/>
<dbReference type="AlphaFoldDB" id="Q8ZZK7"/>
<accession>Q8ZZK7</accession>
<gene>
    <name evidence="1" type="ordered locus">PAE0213</name>
</gene>
<dbReference type="RefSeq" id="WP_011007104.1">
    <property type="nucleotide sequence ID" value="NC_003364.1"/>
</dbReference>
<dbReference type="Proteomes" id="UP000002439">
    <property type="component" value="Chromosome"/>
</dbReference>
<protein>
    <submittedName>
        <fullName evidence="1">Uncharacterized protein</fullName>
    </submittedName>
</protein>
<dbReference type="EMBL" id="AE009441">
    <property type="protein sequence ID" value="AAL62632.1"/>
    <property type="molecule type" value="Genomic_DNA"/>
</dbReference>
<dbReference type="eggNOG" id="arCOG03166">
    <property type="taxonomic scope" value="Archaea"/>
</dbReference>
<evidence type="ECO:0000313" key="2">
    <source>
        <dbReference type="Proteomes" id="UP000002439"/>
    </source>
</evidence>
<dbReference type="GeneID" id="1464850"/>
<name>Q8ZZK7_PYRAE</name>
<organism evidence="1 2">
    <name type="scientific">Pyrobaculum aerophilum (strain ATCC 51768 / DSM 7523 / JCM 9630 / CIP 104966 / NBRC 100827 / IM2)</name>
    <dbReference type="NCBI Taxonomy" id="178306"/>
    <lineage>
        <taxon>Archaea</taxon>
        <taxon>Thermoproteota</taxon>
        <taxon>Thermoprotei</taxon>
        <taxon>Thermoproteales</taxon>
        <taxon>Thermoproteaceae</taxon>
        <taxon>Pyrobaculum</taxon>
    </lineage>
</organism>
<dbReference type="PATRIC" id="fig|178306.9.peg.154"/>
<dbReference type="InParanoid" id="Q8ZZK7"/>
<dbReference type="EnsemblBacteria" id="AAL62632">
    <property type="protein sequence ID" value="AAL62632"/>
    <property type="gene ID" value="PAE0213"/>
</dbReference>
<dbReference type="HOGENOM" id="CLU_1976613_0_0_2"/>
<keyword evidence="2" id="KW-1185">Reference proteome</keyword>
<sequence>MAVLYGNRLYPVQKAVKAVYYVRQGGARIQRGVDALALNEEKKFAVIAEAMWAEVNPGEVLPKLKEAARHLIPPGWEVKYAIFARHIKGEAPADLYHVQALIQTRISPRRRFKSLYLRLGKTTASL</sequence>
<evidence type="ECO:0000313" key="1">
    <source>
        <dbReference type="EMBL" id="AAL62632.1"/>
    </source>
</evidence>
<reference evidence="1 2" key="1">
    <citation type="journal article" date="2002" name="Proc. Natl. Acad. Sci. U.S.A.">
        <title>Genome sequence of the hyperthermophilic crenarchaeon Pyrobaculum aerophilum.</title>
        <authorList>
            <person name="Fitz-Gibbon S.T."/>
            <person name="Ladner H."/>
            <person name="Kim U.J."/>
            <person name="Stetter K.O."/>
            <person name="Simon M.I."/>
            <person name="Miller J.H."/>
        </authorList>
    </citation>
    <scope>NUCLEOTIDE SEQUENCE [LARGE SCALE GENOMIC DNA]</scope>
    <source>
        <strain evidence="2">ATCC 51768 / DSM 7523 / JCM 9630 / CIP 104966 / NBRC 100827 / IM2</strain>
    </source>
</reference>
<proteinExistence type="predicted"/>